<dbReference type="PANTHER" id="PTHR30313">
    <property type="entry name" value="DNA PRIMASE"/>
    <property type="match status" value="1"/>
</dbReference>
<evidence type="ECO:0000256" key="6">
    <source>
        <dbReference type="ARBA" id="ARBA00022723"/>
    </source>
</evidence>
<evidence type="ECO:0000256" key="14">
    <source>
        <dbReference type="PIRSR" id="PIRSR002811-1"/>
    </source>
</evidence>
<dbReference type="InterPro" id="IPR050219">
    <property type="entry name" value="DnaG_primase"/>
</dbReference>
<dbReference type="Pfam" id="PF01807">
    <property type="entry name" value="Zn_ribbon_DnaG"/>
    <property type="match status" value="1"/>
</dbReference>
<dbReference type="NCBIfam" id="TIGR01391">
    <property type="entry name" value="dnaG"/>
    <property type="match status" value="1"/>
</dbReference>
<evidence type="ECO:0000256" key="5">
    <source>
        <dbReference type="ARBA" id="ARBA00022705"/>
    </source>
</evidence>
<dbReference type="PROSITE" id="PS50880">
    <property type="entry name" value="TOPRIM"/>
    <property type="match status" value="1"/>
</dbReference>
<dbReference type="OrthoDB" id="9803773at2"/>
<dbReference type="InterPro" id="IPR013264">
    <property type="entry name" value="DNAG_N"/>
</dbReference>
<dbReference type="Gene3D" id="3.90.980.10">
    <property type="entry name" value="DNA primase, catalytic core, N-terminal domain"/>
    <property type="match status" value="1"/>
</dbReference>
<keyword evidence="18" id="KW-1185">Reference proteome</keyword>
<evidence type="ECO:0000256" key="10">
    <source>
        <dbReference type="ARBA" id="ARBA00023125"/>
    </source>
</evidence>
<evidence type="ECO:0000256" key="13">
    <source>
        <dbReference type="PIRNR" id="PIRNR002811"/>
    </source>
</evidence>
<evidence type="ECO:0000256" key="4">
    <source>
        <dbReference type="ARBA" id="ARBA00022695"/>
    </source>
</evidence>
<gene>
    <name evidence="12" type="primary">dnaG</name>
    <name evidence="17" type="ORF">FB461_0681</name>
</gene>
<proteinExistence type="inferred from homology"/>
<dbReference type="InterPro" id="IPR019475">
    <property type="entry name" value="DNA_primase_DnaB-bd"/>
</dbReference>
<dbReference type="FunFam" id="3.90.980.10:FF:000001">
    <property type="entry name" value="DNA primase"/>
    <property type="match status" value="1"/>
</dbReference>
<evidence type="ECO:0000256" key="7">
    <source>
        <dbReference type="ARBA" id="ARBA00022771"/>
    </source>
</evidence>
<dbReference type="GO" id="GO:0000428">
    <property type="term" value="C:DNA-directed RNA polymerase complex"/>
    <property type="evidence" value="ECO:0007669"/>
    <property type="project" value="UniProtKB-KW"/>
</dbReference>
<dbReference type="InterPro" id="IPR037068">
    <property type="entry name" value="DNA_primase_core_N_sf"/>
</dbReference>
<dbReference type="GO" id="GO:0006269">
    <property type="term" value="P:DNA replication, synthesis of primer"/>
    <property type="evidence" value="ECO:0007669"/>
    <property type="project" value="UniProtKB-UniRule"/>
</dbReference>
<keyword evidence="4 12" id="KW-0548">Nucleotidyltransferase</keyword>
<dbReference type="InterPro" id="IPR002694">
    <property type="entry name" value="Znf_CHC2"/>
</dbReference>
<dbReference type="GO" id="GO:1990077">
    <property type="term" value="C:primosome complex"/>
    <property type="evidence" value="ECO:0007669"/>
    <property type="project" value="UniProtKB-KW"/>
</dbReference>
<dbReference type="InterPro" id="IPR013173">
    <property type="entry name" value="DNA_primase_DnaG_DnaB-bd_dom"/>
</dbReference>
<keyword evidence="2 12" id="KW-0639">Primosome</keyword>
<organism evidence="17 18">
    <name type="scientific">Rarobacter faecitabidus</name>
    <dbReference type="NCBI Taxonomy" id="13243"/>
    <lineage>
        <taxon>Bacteria</taxon>
        <taxon>Bacillati</taxon>
        <taxon>Actinomycetota</taxon>
        <taxon>Actinomycetes</taxon>
        <taxon>Micrococcales</taxon>
        <taxon>Rarobacteraceae</taxon>
        <taxon>Rarobacter</taxon>
    </lineage>
</organism>
<evidence type="ECO:0000256" key="12">
    <source>
        <dbReference type="HAMAP-Rule" id="MF_00974"/>
    </source>
</evidence>
<dbReference type="Pfam" id="PF08275">
    <property type="entry name" value="DNAG_N"/>
    <property type="match status" value="1"/>
</dbReference>
<dbReference type="Gene3D" id="3.40.1360.10">
    <property type="match status" value="1"/>
</dbReference>
<evidence type="ECO:0000256" key="2">
    <source>
        <dbReference type="ARBA" id="ARBA00022515"/>
    </source>
</evidence>
<dbReference type="InterPro" id="IPR030846">
    <property type="entry name" value="DnaG_bac"/>
</dbReference>
<dbReference type="GO" id="GO:0005737">
    <property type="term" value="C:cytoplasm"/>
    <property type="evidence" value="ECO:0007669"/>
    <property type="project" value="TreeGrafter"/>
</dbReference>
<comment type="similarity">
    <text evidence="12 13">Belongs to the DnaG primase family.</text>
</comment>
<comment type="cofactor">
    <cofactor evidence="12 13 14">
        <name>Zn(2+)</name>
        <dbReference type="ChEBI" id="CHEBI:29105"/>
    </cofactor>
    <text evidence="12 13 14">Binds 1 zinc ion per monomer.</text>
</comment>
<evidence type="ECO:0000313" key="17">
    <source>
        <dbReference type="EMBL" id="TQL64190.1"/>
    </source>
</evidence>
<dbReference type="SMART" id="SM00493">
    <property type="entry name" value="TOPRIM"/>
    <property type="match status" value="1"/>
</dbReference>
<dbReference type="GO" id="GO:0003899">
    <property type="term" value="F:DNA-directed RNA polymerase activity"/>
    <property type="evidence" value="ECO:0007669"/>
    <property type="project" value="UniProtKB-UniRule"/>
</dbReference>
<dbReference type="Pfam" id="PF10410">
    <property type="entry name" value="DnaB_bind"/>
    <property type="match status" value="1"/>
</dbReference>
<evidence type="ECO:0000259" key="16">
    <source>
        <dbReference type="PROSITE" id="PS50880"/>
    </source>
</evidence>
<keyword evidence="10 12" id="KW-0238">DNA-binding</keyword>
<dbReference type="CDD" id="cd03364">
    <property type="entry name" value="TOPRIM_DnaG_primases"/>
    <property type="match status" value="1"/>
</dbReference>
<dbReference type="SUPFAM" id="SSF57783">
    <property type="entry name" value="Zinc beta-ribbon"/>
    <property type="match status" value="1"/>
</dbReference>
<name>A0A542ZVI6_RARFA</name>
<dbReference type="FunFam" id="3.90.580.10:FF:000001">
    <property type="entry name" value="DNA primase"/>
    <property type="match status" value="1"/>
</dbReference>
<dbReference type="GO" id="GO:0008270">
    <property type="term" value="F:zinc ion binding"/>
    <property type="evidence" value="ECO:0007669"/>
    <property type="project" value="UniProtKB-UniRule"/>
</dbReference>
<dbReference type="AlphaFoldDB" id="A0A542ZVI6"/>
<keyword evidence="7 12" id="KW-0863">Zinc-finger</keyword>
<keyword evidence="6 12" id="KW-0479">Metal-binding</keyword>
<comment type="catalytic activity">
    <reaction evidence="12">
        <text>ssDNA + n NTP = ssDNA/pppN(pN)n-1 hybrid + (n-1) diphosphate.</text>
        <dbReference type="EC" id="2.7.7.101"/>
    </reaction>
</comment>
<comment type="subunit">
    <text evidence="12">Monomer. Interacts with DnaB.</text>
</comment>
<keyword evidence="9" id="KW-0460">Magnesium</keyword>
<evidence type="ECO:0000313" key="18">
    <source>
        <dbReference type="Proteomes" id="UP000315389"/>
    </source>
</evidence>
<dbReference type="RefSeq" id="WP_142118954.1">
    <property type="nucleotide sequence ID" value="NZ_BAAASV010000003.1"/>
</dbReference>
<keyword evidence="8 12" id="KW-0862">Zinc</keyword>
<dbReference type="InterPro" id="IPR036977">
    <property type="entry name" value="DNA_primase_Znf_CHC2"/>
</dbReference>
<dbReference type="PIRSF" id="PIRSF002811">
    <property type="entry name" value="DnaG"/>
    <property type="match status" value="1"/>
</dbReference>
<feature type="region of interest" description="Disordered" evidence="15">
    <location>
        <begin position="456"/>
        <end position="476"/>
    </location>
</feature>
<dbReference type="SUPFAM" id="SSF56731">
    <property type="entry name" value="DNA primase core"/>
    <property type="match status" value="1"/>
</dbReference>
<dbReference type="GO" id="GO:0003677">
    <property type="term" value="F:DNA binding"/>
    <property type="evidence" value="ECO:0007669"/>
    <property type="project" value="UniProtKB-KW"/>
</dbReference>
<protein>
    <recommendedName>
        <fullName evidence="12 13">DNA primase</fullName>
        <ecNumber evidence="12">2.7.7.101</ecNumber>
    </recommendedName>
</protein>
<dbReference type="Pfam" id="PF08278">
    <property type="entry name" value="DnaG_DnaB_bind"/>
    <property type="match status" value="1"/>
</dbReference>
<dbReference type="SMART" id="SM00400">
    <property type="entry name" value="ZnF_CHCC"/>
    <property type="match status" value="1"/>
</dbReference>
<dbReference type="Pfam" id="PF13662">
    <property type="entry name" value="Toprim_4"/>
    <property type="match status" value="1"/>
</dbReference>
<accession>A0A542ZVI6</accession>
<dbReference type="InterPro" id="IPR034151">
    <property type="entry name" value="TOPRIM_DnaG_bac"/>
</dbReference>
<feature type="domain" description="Toprim" evidence="16">
    <location>
        <begin position="262"/>
        <end position="359"/>
    </location>
</feature>
<dbReference type="Gene3D" id="3.90.580.10">
    <property type="entry name" value="Zinc finger, CHC2-type domain"/>
    <property type="match status" value="1"/>
</dbReference>
<dbReference type="Proteomes" id="UP000315389">
    <property type="component" value="Unassembled WGS sequence"/>
</dbReference>
<reference evidence="17 18" key="1">
    <citation type="submission" date="2019-06" db="EMBL/GenBank/DDBJ databases">
        <title>Sequencing the genomes of 1000 actinobacteria strains.</title>
        <authorList>
            <person name="Klenk H.-P."/>
        </authorList>
    </citation>
    <scope>NUCLEOTIDE SEQUENCE [LARGE SCALE GENOMIC DNA]</scope>
    <source>
        <strain evidence="17 18">DSM 4813</strain>
    </source>
</reference>
<dbReference type="PANTHER" id="PTHR30313:SF2">
    <property type="entry name" value="DNA PRIMASE"/>
    <property type="match status" value="1"/>
</dbReference>
<keyword evidence="3 12" id="KW-0808">Transferase</keyword>
<dbReference type="InterPro" id="IPR006171">
    <property type="entry name" value="TOPRIM_dom"/>
</dbReference>
<evidence type="ECO:0000256" key="9">
    <source>
        <dbReference type="ARBA" id="ARBA00022842"/>
    </source>
</evidence>
<dbReference type="EC" id="2.7.7.101" evidence="12"/>
<keyword evidence="1 12" id="KW-0240">DNA-directed RNA polymerase</keyword>
<feature type="compositionally biased region" description="Basic and acidic residues" evidence="15">
    <location>
        <begin position="456"/>
        <end position="465"/>
    </location>
</feature>
<comment type="caution">
    <text evidence="17">The sequence shown here is derived from an EMBL/GenBank/DDBJ whole genome shotgun (WGS) entry which is preliminary data.</text>
</comment>
<evidence type="ECO:0000256" key="15">
    <source>
        <dbReference type="SAM" id="MobiDB-lite"/>
    </source>
</evidence>
<evidence type="ECO:0000256" key="8">
    <source>
        <dbReference type="ARBA" id="ARBA00022833"/>
    </source>
</evidence>
<keyword evidence="5 12" id="KW-0235">DNA replication</keyword>
<comment type="function">
    <text evidence="12 13">RNA polymerase that catalyzes the synthesis of short RNA molecules used as primers for DNA polymerase during DNA replication.</text>
</comment>
<comment type="domain">
    <text evidence="12">Contains an N-terminal zinc-binding domain, a central core domain that contains the primase activity, and a C-terminal DnaB-binding domain.</text>
</comment>
<evidence type="ECO:0000256" key="11">
    <source>
        <dbReference type="ARBA" id="ARBA00023163"/>
    </source>
</evidence>
<evidence type="ECO:0000256" key="1">
    <source>
        <dbReference type="ARBA" id="ARBA00022478"/>
    </source>
</evidence>
<dbReference type="InterPro" id="IPR006295">
    <property type="entry name" value="DNA_primase_DnaG"/>
</dbReference>
<sequence>MAGLIKREVVDQVRERARIDEVVAEHVTLRTGGIGSLKGLCPFHDEKSPSFHVRPTMGRWHCFGCGEGGDVISFVQKIDGMGFTDAVEYLATRFGVQVEYEDGGSGRSGIDTGTRSRLLDANRVAGQYYAEQLGSAQASAGREFLRERSFDREAAQTYGVGFAPTGWDSLLRHLRGRGFTEAELLASGLVTQGQRGVYDRFRGRLIWPIRDVTGEVIGFGARKIFDDDQGPKYLNTPETALYKKSQVLYGIDLARRAIAKDQRVVVVEGYTDVMAAHLSGVGSAVATCGTAFGSEHARVVRRMLGDTSSGGGVQLASGRSLGGEVIFTFDGDAAGQKAALRAFGEDEKFLAQTFVAISPGGMDPCELRMARGPRAVQELVDSRKPLFEFVLETVVSNFDVNTAEGRVGAVRSAASVIARIRDAALRPEYERRLAGLTGLPLAEVRSIISREAKGRRNADIGEGRGRQAGSPGSRAAGRDPLVQLEYDVLSAVLQFPQYVPAASFDSLGPDTFSVPTARAVHDAIRAVGGVGACDLEHPARWLENLLESAPEALHSTMSEMAASPLPQDRADAIENYVRGLVIKVLDVVLVRRIADQRARLARLQGQESSDEFNQAMADLMALEMHRRQLREAAN</sequence>
<dbReference type="EMBL" id="VFOS01000001">
    <property type="protein sequence ID" value="TQL64190.1"/>
    <property type="molecule type" value="Genomic_DNA"/>
</dbReference>
<feature type="zinc finger region" description="CHC2-type" evidence="12 14">
    <location>
        <begin position="41"/>
        <end position="65"/>
    </location>
</feature>
<dbReference type="HAMAP" id="MF_00974">
    <property type="entry name" value="DNA_primase_DnaG"/>
    <property type="match status" value="1"/>
</dbReference>
<keyword evidence="11 12" id="KW-0804">Transcription</keyword>
<evidence type="ECO:0000256" key="3">
    <source>
        <dbReference type="ARBA" id="ARBA00022679"/>
    </source>
</evidence>